<gene>
    <name evidence="1" type="ordered locus">XNC1_3095</name>
</gene>
<organism evidence="1 2">
    <name type="scientific">Xenorhabdus nematophila (strain ATCC 19061 / DSM 3370 / CCUG 14189 / LMG 1036 / NCIMB 9965 / AN6)</name>
    <dbReference type="NCBI Taxonomy" id="406817"/>
    <lineage>
        <taxon>Bacteria</taxon>
        <taxon>Pseudomonadati</taxon>
        <taxon>Pseudomonadota</taxon>
        <taxon>Gammaproteobacteria</taxon>
        <taxon>Enterobacterales</taxon>
        <taxon>Morganellaceae</taxon>
        <taxon>Xenorhabdus</taxon>
    </lineage>
</organism>
<keyword evidence="2" id="KW-1185">Reference proteome</keyword>
<dbReference type="STRING" id="406817.XNC1_3095"/>
<sequence length="116" mass="13351">MANTESCRAVVLTLDERIDGLNAAAELRHKVFSDDNSELAEFMEYMRDRTNNRVRNNERILHLIFHLAGFDKSRYDVKFNELTKNEQRALILAMNQFKAVASILPAKLVLSALMTH</sequence>
<dbReference type="Proteomes" id="UP000008075">
    <property type="component" value="Chromosome"/>
</dbReference>
<dbReference type="RefSeq" id="WP_013184830.1">
    <property type="nucleotide sequence ID" value="NC_014228.1"/>
</dbReference>
<dbReference type="Pfam" id="PF17282">
    <property type="entry name" value="DUF5347"/>
    <property type="match status" value="1"/>
</dbReference>
<evidence type="ECO:0000313" key="1">
    <source>
        <dbReference type="EMBL" id="CBJ91149.1"/>
    </source>
</evidence>
<proteinExistence type="predicted"/>
<dbReference type="InterPro" id="IPR035232">
    <property type="entry name" value="DUF5347"/>
</dbReference>
<protein>
    <submittedName>
        <fullName evidence="1">Phage-related protein</fullName>
    </submittedName>
</protein>
<dbReference type="HOGENOM" id="CLU_155841_0_0_6"/>
<dbReference type="AlphaFoldDB" id="D3VKP1"/>
<name>D3VKP1_XENNA</name>
<accession>D3VKP1</accession>
<dbReference type="KEGG" id="xne:XNC1_3095"/>
<evidence type="ECO:0000313" key="2">
    <source>
        <dbReference type="Proteomes" id="UP000008075"/>
    </source>
</evidence>
<dbReference type="eggNOG" id="ENOG5033FAM">
    <property type="taxonomic scope" value="Bacteria"/>
</dbReference>
<dbReference type="EMBL" id="FN667742">
    <property type="protein sequence ID" value="CBJ91149.1"/>
    <property type="molecule type" value="Genomic_DNA"/>
</dbReference>
<reference evidence="1 2" key="1">
    <citation type="journal article" date="2011" name="PLoS ONE">
        <title>The entomopathogenic bacterial endosymbionts xenorhabdus and photorhabdus: convergent lifestyles from divergent genomes.</title>
        <authorList>
            <person name="Chaston J.M."/>
            <person name="Suen G."/>
            <person name="Tucker S.L."/>
            <person name="Andersen A.W."/>
            <person name="Bhasin A."/>
            <person name="Bode E."/>
            <person name="Bode H.B."/>
            <person name="Brachmann A.O."/>
            <person name="Cowles C.E."/>
            <person name="Cowles K.N."/>
            <person name="Darby C."/>
            <person name="de Leon L."/>
            <person name="Drace K."/>
            <person name="Du Z."/>
            <person name="Givaudan A."/>
            <person name="Herbert Tran E.E."/>
            <person name="Jewell K.A."/>
            <person name="Knack J.J."/>
            <person name="Krasomil-Osterfeld K.C."/>
            <person name="Kukor R."/>
            <person name="Lanois A."/>
            <person name="Latreille P."/>
            <person name="Leimgruber N.K."/>
            <person name="Lipke C.M."/>
            <person name="Liu R."/>
            <person name="Lu X."/>
            <person name="Martens E.C."/>
            <person name="Marri P.R."/>
            <person name="Medigue C."/>
            <person name="Menard M.L."/>
            <person name="Miller N.M."/>
            <person name="Morales-Soto N."/>
            <person name="Norton S."/>
            <person name="Ogier J.C."/>
            <person name="Orchard S.S."/>
            <person name="Park D."/>
            <person name="Park Y."/>
            <person name="Qurollo B.A."/>
            <person name="Sugar D.R."/>
            <person name="Richards G.R."/>
            <person name="Rouy Z."/>
            <person name="Slominski B."/>
            <person name="Slominski K."/>
            <person name="Snyder H."/>
            <person name="Tjaden B.C."/>
            <person name="van der Hoeven R."/>
            <person name="Welch R.D."/>
            <person name="Wheeler C."/>
            <person name="Xiang B."/>
            <person name="Barbazuk B."/>
            <person name="Gaudriault S."/>
            <person name="Goodner B."/>
            <person name="Slater S.C."/>
            <person name="Forst S."/>
            <person name="Goldman B.S."/>
            <person name="Goodrich-Blair H."/>
        </authorList>
    </citation>
    <scope>NUCLEOTIDE SEQUENCE [LARGE SCALE GENOMIC DNA]</scope>
    <source>
        <strain evidence="2">ATCC 19061 / DSM 3370 / CCUG 14189 / LMG 1036 / NCIMB 9965 / AN6</strain>
    </source>
</reference>
<dbReference type="GeneID" id="24905581"/>